<evidence type="ECO:0000313" key="8">
    <source>
        <dbReference type="EMBL" id="SCV67903.1"/>
    </source>
</evidence>
<feature type="compositionally biased region" description="Low complexity" evidence="6">
    <location>
        <begin position="1216"/>
        <end position="1231"/>
    </location>
</feature>
<proteinExistence type="inferred from homology"/>
<comment type="similarity">
    <text evidence="2">Belongs to the WD repeat L(2)GL family.</text>
</comment>
<dbReference type="InterPro" id="IPR036322">
    <property type="entry name" value="WD40_repeat_dom_sf"/>
</dbReference>
<dbReference type="Gene3D" id="2.130.10.10">
    <property type="entry name" value="YVTN repeat-like/Quinoprotein amine dehydrogenase"/>
    <property type="match status" value="1"/>
</dbReference>
<dbReference type="PANTHER" id="PTHR10241">
    <property type="entry name" value="LETHAL 2 GIANT LARVAE PROTEIN"/>
    <property type="match status" value="1"/>
</dbReference>
<keyword evidence="9" id="KW-1185">Reference proteome</keyword>
<dbReference type="STRING" id="269621.A0A238F7B3"/>
<organism evidence="8 9">
    <name type="scientific">Microbotryum intermedium</name>
    <dbReference type="NCBI Taxonomy" id="269621"/>
    <lineage>
        <taxon>Eukaryota</taxon>
        <taxon>Fungi</taxon>
        <taxon>Dikarya</taxon>
        <taxon>Basidiomycota</taxon>
        <taxon>Pucciniomycotina</taxon>
        <taxon>Microbotryomycetes</taxon>
        <taxon>Microbotryales</taxon>
        <taxon>Microbotryaceae</taxon>
        <taxon>Microbotryum</taxon>
    </lineage>
</organism>
<sequence>MLSSKSRKANELVSSLDFSQSIGRDATAYVLGQLVEFSLGSELTAISFDPVQGLLAVATERGALHVFGKPSVHLSWDLGRPVKIKHLAFRPGAGFLACVDSKDTLHVFDLGRIENNKPYRDSSLSLRAQITCIEASPNHPHLFLGGKDGTVDIFDIDRGVLVPTSRIPNCWVQQEEILRRSGVPDAPSRRHIPVCTDVKTHPINLNLVLIAYDGGVSLFNLAQKRIERNWECECLWASGRDGPRAHSEHVPILVVIPPGAVGGGNDTEDTIFSERRPPVTCLAWRPDGEFSMLSKKTFETHSLSFLTGLMFAAGHEDGCISFACVSDDNPITIRTIERDAVNKTTEEDLFAWNAKSAEARRQTACREPIFRLAWSSFEQETMLSRATASFSGAAAAAMSSSEIPDLPTPDSPYTKGETMLTILGGLLPKDPPGIHVLAFPPYVAPPIAASASSNIPFAVREALKASIEPTFHHIYPTDTPPEDFVLLPRSSPHFSLSHDPTAMIITTGQDRRLPVLAAPHASRGIEAWSFPPAQGHPRPRQLRLPAQLSWNGPGTCVSARLLNVQTLAYRRMLHQFDMQDEDSDRIPLKGGKAYPRLRPSRTGLRNRIPLDNQPRIIVSSHVDLVVRFFDVSSSLLQADRNDIPSSYYSTTPAATVAETKPLLTREYPRPLAHLDFDIKDVLLDPSASALEASRILKERPWELEIIKCDFAVHTCELAVGLSTGEIILARLNYGDLRDLSTIEHDRAGAEAELDETISDALNDMNVNSVEAISNPDPQRRASIEPTPSHLRKGSVASTSYPAPSRDLSDHFIDLSVVLTRRPDRDGFRAVGAFLLPPPNSLNAPFCVELADIGFLAASSGNILLIADLRGPEVLLYDDPTILSYGKKGKSKAKPDASSVTSLRWTVTAIGDDHDRQPRLIATQASGTIRVFEMANVAGGWIVSEGPISFQHDSAKNTIASFVLDPLGNELLADPLRLQQAMDQQFAPSHENGGFSSLWVAVAPTLISAYFNINGPRTAQYEGDNASAFESASVVLKDGFPVLIATTRLRTIVAFALPSLAQITRMSFEAAIHSDVGTLSIASDGDLLQFIDPLHIRLHTIADIGRPSCPPNLELWDPTIPVPALTNALVGAASNLSSYLFGFQKKVYSGSDMDTIREFMLEGCISYSLMRLTLSSHASSSVGGPNRKPAPVRHRSAATSLLNTTNPPTPSRPAPSQPRTSSTQSELTTTQSILASTTEALERRGEYMSALQERLGTMANDAAKFAADTKKMAQQEAAKGSIKSGFTSLFNR</sequence>
<evidence type="ECO:0000259" key="7">
    <source>
        <dbReference type="PROSITE" id="PS50892"/>
    </source>
</evidence>
<evidence type="ECO:0000256" key="1">
    <source>
        <dbReference type="ARBA" id="ARBA00004496"/>
    </source>
</evidence>
<dbReference type="GO" id="GO:0019905">
    <property type="term" value="F:syntaxin binding"/>
    <property type="evidence" value="ECO:0007669"/>
    <property type="project" value="TreeGrafter"/>
</dbReference>
<dbReference type="InterPro" id="IPR013905">
    <property type="entry name" value="Lgl_C_dom"/>
</dbReference>
<evidence type="ECO:0000256" key="4">
    <source>
        <dbReference type="ARBA" id="ARBA00022490"/>
    </source>
</evidence>
<dbReference type="PANTHER" id="PTHR10241:SF25">
    <property type="entry name" value="TOMOSYN, ISOFORM C"/>
    <property type="match status" value="1"/>
</dbReference>
<feature type="compositionally biased region" description="Pro residues" evidence="6">
    <location>
        <begin position="1206"/>
        <end position="1215"/>
    </location>
</feature>
<protein>
    <submittedName>
        <fullName evidence="8">BQ2448_5514 protein</fullName>
    </submittedName>
</protein>
<gene>
    <name evidence="8" type="ORF">BQ2448_5514</name>
</gene>
<reference evidence="9" key="1">
    <citation type="submission" date="2016-09" db="EMBL/GenBank/DDBJ databases">
        <authorList>
            <person name="Jeantristanb JTB J.-T."/>
            <person name="Ricardo R."/>
        </authorList>
    </citation>
    <scope>NUCLEOTIDE SEQUENCE [LARGE SCALE GENOMIC DNA]</scope>
</reference>
<keyword evidence="4" id="KW-0963">Cytoplasm</keyword>
<dbReference type="GO" id="GO:0005737">
    <property type="term" value="C:cytoplasm"/>
    <property type="evidence" value="ECO:0007669"/>
    <property type="project" value="UniProtKB-SubCell"/>
</dbReference>
<evidence type="ECO:0000256" key="5">
    <source>
        <dbReference type="PROSITE-ProRule" id="PRU00290"/>
    </source>
</evidence>
<dbReference type="PROSITE" id="PS50892">
    <property type="entry name" value="V_SNARE"/>
    <property type="match status" value="1"/>
</dbReference>
<evidence type="ECO:0000256" key="2">
    <source>
        <dbReference type="ARBA" id="ARBA00008070"/>
    </source>
</evidence>
<dbReference type="EMBL" id="FMSP01000002">
    <property type="protein sequence ID" value="SCV67903.1"/>
    <property type="molecule type" value="Genomic_DNA"/>
</dbReference>
<dbReference type="GO" id="GO:0006893">
    <property type="term" value="P:Golgi to plasma membrane transport"/>
    <property type="evidence" value="ECO:0007669"/>
    <property type="project" value="TreeGrafter"/>
</dbReference>
<dbReference type="InterPro" id="IPR042855">
    <property type="entry name" value="V_SNARE_CC"/>
</dbReference>
<dbReference type="InterPro" id="IPR001680">
    <property type="entry name" value="WD40_rpt"/>
</dbReference>
<dbReference type="Pfam" id="PF08596">
    <property type="entry name" value="Lgl_C"/>
    <property type="match status" value="1"/>
</dbReference>
<accession>A0A238F7B3</accession>
<comment type="subcellular location">
    <subcellularLocation>
        <location evidence="1">Cytoplasm</location>
    </subcellularLocation>
</comment>
<dbReference type="SMART" id="SM00320">
    <property type="entry name" value="WD40"/>
    <property type="match status" value="4"/>
</dbReference>
<dbReference type="InterPro" id="IPR015943">
    <property type="entry name" value="WD40/YVTN_repeat-like_dom_sf"/>
</dbReference>
<dbReference type="GO" id="GO:0045159">
    <property type="term" value="F:myosin II binding"/>
    <property type="evidence" value="ECO:0007669"/>
    <property type="project" value="TreeGrafter"/>
</dbReference>
<dbReference type="Proteomes" id="UP000198372">
    <property type="component" value="Unassembled WGS sequence"/>
</dbReference>
<feature type="domain" description="V-SNARE coiled-coil homology" evidence="7">
    <location>
        <begin position="1218"/>
        <end position="1278"/>
    </location>
</feature>
<name>A0A238F7B3_9BASI</name>
<evidence type="ECO:0000256" key="6">
    <source>
        <dbReference type="SAM" id="MobiDB-lite"/>
    </source>
</evidence>
<feature type="region of interest" description="Disordered" evidence="6">
    <location>
        <begin position="770"/>
        <end position="801"/>
    </location>
</feature>
<dbReference type="SUPFAM" id="SSF50978">
    <property type="entry name" value="WD40 repeat-like"/>
    <property type="match status" value="1"/>
</dbReference>
<evidence type="ECO:0000256" key="3">
    <source>
        <dbReference type="ARBA" id="ARBA00022483"/>
    </source>
</evidence>
<keyword evidence="3" id="KW-0268">Exocytosis</keyword>
<evidence type="ECO:0000313" key="9">
    <source>
        <dbReference type="Proteomes" id="UP000198372"/>
    </source>
</evidence>
<feature type="region of interest" description="Disordered" evidence="6">
    <location>
        <begin position="1199"/>
        <end position="1231"/>
    </location>
</feature>
<dbReference type="GO" id="GO:0005886">
    <property type="term" value="C:plasma membrane"/>
    <property type="evidence" value="ECO:0007669"/>
    <property type="project" value="TreeGrafter"/>
</dbReference>
<dbReference type="GO" id="GO:0005096">
    <property type="term" value="F:GTPase activator activity"/>
    <property type="evidence" value="ECO:0007669"/>
    <property type="project" value="TreeGrafter"/>
</dbReference>
<keyword evidence="5" id="KW-0175">Coiled coil</keyword>
<dbReference type="Gene3D" id="1.20.5.110">
    <property type="match status" value="1"/>
</dbReference>
<dbReference type="GO" id="GO:0006887">
    <property type="term" value="P:exocytosis"/>
    <property type="evidence" value="ECO:0007669"/>
    <property type="project" value="UniProtKB-KW"/>
</dbReference>
<dbReference type="OrthoDB" id="19944at2759"/>